<sequence>MQLLPPLAFTLLSLYLQIMTGELSCRAGVLGQSRWIVASQPHNIQHRFFVLAIPYPTFVLHTEYLTITHTISLQIPWNQFHRNILFFETLQFRTENLDHQSRGLLSEFRVNSNMPTLPAHLRAIRVPQSRLEAWKLCKTHGGKCRIGLRFDAHQANRLTVIRDKMSASFSSNKPHRKSPQITMPMFF</sequence>
<gene>
    <name evidence="2" type="ORF">LY89DRAFT_501941</name>
</gene>
<dbReference type="KEGG" id="psco:LY89DRAFT_501941"/>
<feature type="chain" id="PRO_5008268149" description="Secreted protein" evidence="1">
    <location>
        <begin position="22"/>
        <end position="187"/>
    </location>
</feature>
<dbReference type="EMBL" id="KQ947412">
    <property type="protein sequence ID" value="KUJ18673.1"/>
    <property type="molecule type" value="Genomic_DNA"/>
</dbReference>
<organism evidence="2 3">
    <name type="scientific">Mollisia scopiformis</name>
    <name type="common">Conifer needle endophyte fungus</name>
    <name type="synonym">Phialocephala scopiformis</name>
    <dbReference type="NCBI Taxonomy" id="149040"/>
    <lineage>
        <taxon>Eukaryota</taxon>
        <taxon>Fungi</taxon>
        <taxon>Dikarya</taxon>
        <taxon>Ascomycota</taxon>
        <taxon>Pezizomycotina</taxon>
        <taxon>Leotiomycetes</taxon>
        <taxon>Helotiales</taxon>
        <taxon>Mollisiaceae</taxon>
        <taxon>Mollisia</taxon>
    </lineage>
</organism>
<evidence type="ECO:0008006" key="4">
    <source>
        <dbReference type="Google" id="ProtNLM"/>
    </source>
</evidence>
<evidence type="ECO:0000256" key="1">
    <source>
        <dbReference type="SAM" id="SignalP"/>
    </source>
</evidence>
<name>A0A194XES0_MOLSC</name>
<dbReference type="InParanoid" id="A0A194XES0"/>
<reference evidence="2 3" key="1">
    <citation type="submission" date="2015-10" db="EMBL/GenBank/DDBJ databases">
        <title>Full genome of DAOMC 229536 Phialocephala scopiformis, a fungal endophyte of spruce producing the potent anti-insectan compound rugulosin.</title>
        <authorList>
            <consortium name="DOE Joint Genome Institute"/>
            <person name="Walker A.K."/>
            <person name="Frasz S.L."/>
            <person name="Seifert K.A."/>
            <person name="Miller J.D."/>
            <person name="Mondo S.J."/>
            <person name="Labutti K."/>
            <person name="Lipzen A."/>
            <person name="Dockter R."/>
            <person name="Kennedy M."/>
            <person name="Grigoriev I.V."/>
            <person name="Spatafora J.W."/>
        </authorList>
    </citation>
    <scope>NUCLEOTIDE SEQUENCE [LARGE SCALE GENOMIC DNA]</scope>
    <source>
        <strain evidence="2 3">CBS 120377</strain>
    </source>
</reference>
<proteinExistence type="predicted"/>
<dbReference type="GeneID" id="28817696"/>
<dbReference type="RefSeq" id="XP_018073028.1">
    <property type="nucleotide sequence ID" value="XM_018207970.1"/>
</dbReference>
<protein>
    <recommendedName>
        <fullName evidence="4">Secreted protein</fullName>
    </recommendedName>
</protein>
<dbReference type="AlphaFoldDB" id="A0A194XES0"/>
<dbReference type="Proteomes" id="UP000070700">
    <property type="component" value="Unassembled WGS sequence"/>
</dbReference>
<keyword evidence="1" id="KW-0732">Signal</keyword>
<evidence type="ECO:0000313" key="3">
    <source>
        <dbReference type="Proteomes" id="UP000070700"/>
    </source>
</evidence>
<keyword evidence="3" id="KW-1185">Reference proteome</keyword>
<feature type="signal peptide" evidence="1">
    <location>
        <begin position="1"/>
        <end position="21"/>
    </location>
</feature>
<accession>A0A194XES0</accession>
<evidence type="ECO:0000313" key="2">
    <source>
        <dbReference type="EMBL" id="KUJ18673.1"/>
    </source>
</evidence>